<organism evidence="1 2">
    <name type="scientific">Diplogelasinospora grovesii</name>
    <dbReference type="NCBI Taxonomy" id="303347"/>
    <lineage>
        <taxon>Eukaryota</taxon>
        <taxon>Fungi</taxon>
        <taxon>Dikarya</taxon>
        <taxon>Ascomycota</taxon>
        <taxon>Pezizomycotina</taxon>
        <taxon>Sordariomycetes</taxon>
        <taxon>Sordariomycetidae</taxon>
        <taxon>Sordariales</taxon>
        <taxon>Diplogelasinosporaceae</taxon>
        <taxon>Diplogelasinospora</taxon>
    </lineage>
</organism>
<reference evidence="2" key="1">
    <citation type="journal article" date="2023" name="Mol. Phylogenet. Evol.">
        <title>Genome-scale phylogeny and comparative genomics of the fungal order Sordariales.</title>
        <authorList>
            <person name="Hensen N."/>
            <person name="Bonometti L."/>
            <person name="Westerberg I."/>
            <person name="Brannstrom I.O."/>
            <person name="Guillou S."/>
            <person name="Cros-Aarteil S."/>
            <person name="Calhoun S."/>
            <person name="Haridas S."/>
            <person name="Kuo A."/>
            <person name="Mondo S."/>
            <person name="Pangilinan J."/>
            <person name="Riley R."/>
            <person name="LaButti K."/>
            <person name="Andreopoulos B."/>
            <person name="Lipzen A."/>
            <person name="Chen C."/>
            <person name="Yan M."/>
            <person name="Daum C."/>
            <person name="Ng V."/>
            <person name="Clum A."/>
            <person name="Steindorff A."/>
            <person name="Ohm R.A."/>
            <person name="Martin F."/>
            <person name="Silar P."/>
            <person name="Natvig D.O."/>
            <person name="Lalanne C."/>
            <person name="Gautier V."/>
            <person name="Ament-Velasquez S.L."/>
            <person name="Kruys A."/>
            <person name="Hutchinson M.I."/>
            <person name="Powell A.J."/>
            <person name="Barry K."/>
            <person name="Miller A.N."/>
            <person name="Grigoriev I.V."/>
            <person name="Debuchy R."/>
            <person name="Gladieux P."/>
            <person name="Hiltunen Thoren M."/>
            <person name="Johannesson H."/>
        </authorList>
    </citation>
    <scope>NUCLEOTIDE SEQUENCE [LARGE SCALE GENOMIC DNA]</scope>
    <source>
        <strain evidence="2">CBS 340.73</strain>
    </source>
</reference>
<gene>
    <name evidence="1" type="ORF">QBC46DRAFT_448404</name>
</gene>
<name>A0AAN6N9L7_9PEZI</name>
<dbReference type="SUPFAM" id="SSF56112">
    <property type="entry name" value="Protein kinase-like (PK-like)"/>
    <property type="match status" value="1"/>
</dbReference>
<dbReference type="AlphaFoldDB" id="A0AAN6N9L7"/>
<evidence type="ECO:0008006" key="3">
    <source>
        <dbReference type="Google" id="ProtNLM"/>
    </source>
</evidence>
<protein>
    <recommendedName>
        <fullName evidence="3">Protein kinase domain-containing protein</fullName>
    </recommendedName>
</protein>
<sequence>MESNRLWHDPVVEIFSNLITPGVRCSASAYDLANRRWYRLKVDDAEVVPDDDWLSSTVAKHVRATTARAGSPVTFETKPDDRVDRPITKSLSYGGSEPTTDKLPTTTFDQLESLTYISRSADRCTWHGKDCVFKRIEFDVDIEPIATEIRIRETLMDAIGPVGNSIADVNAEMTRRFLVVPVLAVVIGINSKPWKPGTVAGILMPFAGQDLEILARDNTDAALPITELQLRDLVRGVQELGKCGVEHGDIKYWNTVLQQPAEEDDDGAAAAAAAKLVLIDLGSVAPEYDGDAKALGTLLLWCLEHAAPTLRENEAARARVHAAAAALAEEDFDAALKSLSPGDA</sequence>
<keyword evidence="2" id="KW-1185">Reference proteome</keyword>
<dbReference type="EMBL" id="MU853780">
    <property type="protein sequence ID" value="KAK3941737.1"/>
    <property type="molecule type" value="Genomic_DNA"/>
</dbReference>
<proteinExistence type="predicted"/>
<dbReference type="InterPro" id="IPR011009">
    <property type="entry name" value="Kinase-like_dom_sf"/>
</dbReference>
<comment type="caution">
    <text evidence="1">The sequence shown here is derived from an EMBL/GenBank/DDBJ whole genome shotgun (WGS) entry which is preliminary data.</text>
</comment>
<evidence type="ECO:0000313" key="2">
    <source>
        <dbReference type="Proteomes" id="UP001303473"/>
    </source>
</evidence>
<evidence type="ECO:0000313" key="1">
    <source>
        <dbReference type="EMBL" id="KAK3941737.1"/>
    </source>
</evidence>
<accession>A0AAN6N9L7</accession>
<dbReference type="Proteomes" id="UP001303473">
    <property type="component" value="Unassembled WGS sequence"/>
</dbReference>